<proteinExistence type="predicted"/>
<comment type="caution">
    <text evidence="2">The sequence shown here is derived from an EMBL/GenBank/DDBJ whole genome shotgun (WGS) entry which is preliminary data.</text>
</comment>
<dbReference type="InterPro" id="IPR029063">
    <property type="entry name" value="SAM-dependent_MTases_sf"/>
</dbReference>
<evidence type="ECO:0000256" key="1">
    <source>
        <dbReference type="SAM" id="MobiDB-lite"/>
    </source>
</evidence>
<dbReference type="InterPro" id="IPR038375">
    <property type="entry name" value="NDUFAF7_sf"/>
</dbReference>
<gene>
    <name evidence="2" type="ORF">LDC_0194</name>
</gene>
<name>D9PFB5_9ZZZZ</name>
<dbReference type="Gene3D" id="3.40.50.12710">
    <property type="match status" value="1"/>
</dbReference>
<feature type="region of interest" description="Disordered" evidence="1">
    <location>
        <begin position="2191"/>
        <end position="2214"/>
    </location>
</feature>
<dbReference type="SUPFAM" id="SSF64182">
    <property type="entry name" value="DHH phosphoesterases"/>
    <property type="match status" value="1"/>
</dbReference>
<reference evidence="2" key="1">
    <citation type="submission" date="2010-07" db="EMBL/GenBank/DDBJ databases">
        <authorList>
            <consortium name="CONSOLIDER consortium CSD2007-00005"/>
            <person name="Guazzaroni M.-E."/>
            <person name="Richter M."/>
            <person name="Garcia-Salamanca A."/>
            <person name="Yarza P."/>
            <person name="Ferrer M."/>
        </authorList>
    </citation>
    <scope>NUCLEOTIDE SEQUENCE</scope>
</reference>
<accession>D9PFB5</accession>
<sequence>MITNSRGIKDYLQWGIITGPEYLSIVKYGAVPISIEGIENENLYTVNYKAYRDVMFKKSETDMFFENIAVTLQLLKENIFSETLYECDFKEQSFDAGKIGLKEYTEYLFQSARILGLLDAEKYGQFTLYCDIIDAYTGFDFEKLEKERMQFINTLGQILSKDAMEELVRQSLAFRLGKISGPSYYVFLRDVVPAQKQIEFEKIFPVLFQYFLVAQKEKSLDHTGLFKDIISLRIILKERLVKSSEERKLLDIVRRIGVLQRLFGLTLNREDMEEYSKEKERYAVLGLISEITALADKNGISVSLARLDTERSAALDAVRDEAEQFYKAALKRDVVLVENTLQKLSKSGKSRAIMISGGFHSDGILRLLREKGISYLVISPVVEKSPDPAMYEQVMMGQNISFLPPLSCFSEALSNATQSMGLKEELFERLVLELGRVRKIEDIEPAVEAWAEQVPEESRALFNLLKYSVLKVAQVTIFGFQQDVVLALIRDGDQTTAKILISYLVSSGNARLLTERFVSRIPRYAVREYALQALEKAGIKFKMSDVSTPIIYPHVFKNPTMRFDEARQLVHELRSWSRTVAAQDPNLKDWLESLLKNRGFIEMLLGYRADPVTMPRPPTADMQRTNAIFTRLFLELQVRTGGALVYAAIEEAAKDNACIIRPVKLSDYDLPDSERAGLIDEAGAPLAKEIPYKSAFEGTVKNISVITRNRPAELRTSLDEFLHNLCEEFEHVPMGTPDEAPVLALTVLDDSDPVFEAQNAEVIRAIQKKYKAYRIRIGHFGMYEKELFKSGMTKRMEKIVDPADHEKLHGAITLMLKPSEAGNRNWAALLTGRDPYIMLDDDVHPRTSFGPGDRVPIDFLSIMNRALSDDSFTAAAFSFAVHKDDRAYEIFRAYLKLSPEDQQGQIPLFPPEQMYGSEEGQVLYELEERRGRTQGGVLGVAGSDQDDWFMRRVPALPMVASNLRITDMSIGMMQNLLSGDWQNRKTILSLGGAVDHTRSPTGRENIAKTILLEEIGGRLLGNILYSRVARLYQVIDEKTSSSDIVESIGMSIEDSRYLEFLTLNEDVLLVLTRLFSVYRSVLSQKNTLPEASTIQSDFETVFEDMLGLDVSDPDVFTVLKEVTESAEERDVKYVLGRIHPEQQLLLDAAAKKMASLLRKEIEGYGAILSYWPLAVQSADEELGPKPAVQDSAYSKAETAPDPRAAASAFADTEYIDEPERERERFIATAFDSYHPVSEVFAYLNYVYYSLRGSDIFTEKDFPTLVAWNNETAYANAEEFYRRVSDLDKAGKLPERLVIREWGIGNGRYAADFLDRMRKLDEEKGTAYYDRIQYIMGDISEKMVMDARRQYHLLNHQGVMRFEVLDATDLSSLERGTTMLVRFNELYDDLPGNDLIYKDGDNYYLLTARMTLAPDFRAIRKSDGADISADEFMTRYWPRGISGLSELAPAFIQGVTWEERRVPIAIDDFAYGPFIRQWASGVNKGLFPVNRGAILNLVQAVSLLHAEGYIQFYDYGFIDDRYITQVKDGEKVSRPAGQPTVYVNLSLLRHVAEELLGCEATVETQSEYLSRARGERVIGRELGYLAQSSPGLLPGIDDLKQAEKAREFIGDRRWKFEELVTALYHEGVIGEPVRNFFRQEFTRIKFYQEGVVTGRAESEAALKDLIEKTILWEFAKLTYSYENVWVTKRDLRQNKTLQTLGVKTEAIQRMVDGIFALPYDPVRTYFHMRVVPPASIGYMRLLLDSNALLANRGRKKVSEVVDAVRIDEIAAEYAAYLDKLVETAKAAGKKSLAIRVLYHNDADGVAAARMVGEFLRTYGRHTGIQFDCVYESKSIAAETIDAIQVDRTGIDAVFAVDLYWAQAVAGIDMAIDHHWIEEDQKAFAANKKLVNLQEVGFTGTESKYLPASLLSAILFDYILKKKGIAEGLRENPGEVPMSAIIDGAILGDMYYDEKTPPQEGFLVRDRQSAQIIWLLAECGQTGLDIVLNVRTPDKLREVYDQIRTVIDQRLVMLASRLQRDEFNSDGDVIGIFLSEEDRFLQLNGFRLDLTRPIITAFCEHEKMRSPEELASERRIVVVAAAPKERDVLTISVRFDGDKSLFNLKNVLDDLRKADAGRYGEGGGHPGAISIRIPRGDIGPEQVDRLEALTKELITQMRTVVSQLKRGMSDPLTGSFGYNPQAETVERLMEGPMFSPEDTEMPEVSPERYGSVDRAA</sequence>
<organism evidence="2">
    <name type="scientific">sediment metagenome</name>
    <dbReference type="NCBI Taxonomy" id="749907"/>
    <lineage>
        <taxon>unclassified sequences</taxon>
        <taxon>metagenomes</taxon>
        <taxon>ecological metagenomes</taxon>
    </lineage>
</organism>
<dbReference type="InterPro" id="IPR038763">
    <property type="entry name" value="DHH_sf"/>
</dbReference>
<reference evidence="2" key="2">
    <citation type="journal article" date="2011" name="Microb. Ecol.">
        <title>Taxonomic and Functional Metagenomic Profiling of the Microbial Community in the Anoxic Sediment of a Sub-saline Shallow Lake (Laguna de Carrizo, Central Spain).</title>
        <authorList>
            <person name="Ferrer M."/>
            <person name="Guazzaroni M.E."/>
            <person name="Richter M."/>
            <person name="Garcia-Salamanca A."/>
            <person name="Yarza P."/>
            <person name="Suarez-Suarez A."/>
            <person name="Solano J."/>
            <person name="Alcaide M."/>
            <person name="van Dillewijn P."/>
            <person name="Molina-Henares M.A."/>
            <person name="Lopez-Cortes N."/>
            <person name="Al-Ramahi Y."/>
            <person name="Guerrero C."/>
            <person name="Acosta A."/>
            <person name="de Eugenio L.I."/>
            <person name="Martinez V."/>
            <person name="Marques S."/>
            <person name="Rojo F."/>
            <person name="Santero E."/>
            <person name="Genilloud O."/>
            <person name="Perez-Perez J."/>
            <person name="Rossello-Mora R."/>
            <person name="Ramos J.L."/>
        </authorList>
    </citation>
    <scope>NUCLEOTIDE SEQUENCE</scope>
</reference>
<dbReference type="SUPFAM" id="SSF53335">
    <property type="entry name" value="S-adenosyl-L-methionine-dependent methyltransferases"/>
    <property type="match status" value="1"/>
</dbReference>
<dbReference type="EMBL" id="ADZX01000041">
    <property type="protein sequence ID" value="EFK97752.1"/>
    <property type="molecule type" value="Genomic_DNA"/>
</dbReference>
<protein>
    <submittedName>
        <fullName evidence="2">Uncharacterized protein</fullName>
    </submittedName>
</protein>
<evidence type="ECO:0000313" key="2">
    <source>
        <dbReference type="EMBL" id="EFK97752.1"/>
    </source>
</evidence>